<accession>A0ABU1Z6A6</accession>
<gene>
    <name evidence="1" type="ORF">J2X16_001312</name>
</gene>
<dbReference type="Proteomes" id="UP001180536">
    <property type="component" value="Unassembled WGS sequence"/>
</dbReference>
<reference evidence="1 2" key="1">
    <citation type="submission" date="2023-07" db="EMBL/GenBank/DDBJ databases">
        <title>Sorghum-associated microbial communities from plants grown in Nebraska, USA.</title>
        <authorList>
            <person name="Schachtman D."/>
        </authorList>
    </citation>
    <scope>NUCLEOTIDE SEQUENCE [LARGE SCALE GENOMIC DNA]</scope>
    <source>
        <strain evidence="1 2">BE310</strain>
    </source>
</reference>
<evidence type="ECO:0000313" key="1">
    <source>
        <dbReference type="EMBL" id="MDR7295973.1"/>
    </source>
</evidence>
<comment type="caution">
    <text evidence="1">The sequence shown here is derived from an EMBL/GenBank/DDBJ whole genome shotgun (WGS) entry which is preliminary data.</text>
</comment>
<organism evidence="1 2">
    <name type="scientific">Pelomonas aquatica</name>
    <dbReference type="NCBI Taxonomy" id="431058"/>
    <lineage>
        <taxon>Bacteria</taxon>
        <taxon>Pseudomonadati</taxon>
        <taxon>Pseudomonadota</taxon>
        <taxon>Betaproteobacteria</taxon>
        <taxon>Burkholderiales</taxon>
        <taxon>Sphaerotilaceae</taxon>
        <taxon>Roseateles</taxon>
    </lineage>
</organism>
<dbReference type="EMBL" id="JAVDXQ010000002">
    <property type="protein sequence ID" value="MDR7295973.1"/>
    <property type="molecule type" value="Genomic_DNA"/>
</dbReference>
<proteinExistence type="predicted"/>
<name>A0ABU1Z6A6_9BURK</name>
<evidence type="ECO:0000313" key="2">
    <source>
        <dbReference type="Proteomes" id="UP001180536"/>
    </source>
</evidence>
<protein>
    <submittedName>
        <fullName evidence="1">Uncharacterized protein</fullName>
    </submittedName>
</protein>
<dbReference type="RefSeq" id="WP_310343005.1">
    <property type="nucleotide sequence ID" value="NZ_JAVDXQ010000002.1"/>
</dbReference>
<keyword evidence="2" id="KW-1185">Reference proteome</keyword>
<sequence length="405" mass="42617">MAAVLVATGAGGVFWRATRAVEQPASVPAPMPLAGVPAAAAMVQGRSLANGAVAATGPASAASLALAAVDKEFVEVCGIGRVRRSDMEQVEGRPEPAWLQTLERQSQQELAAIQKRLEAGSVRQRVGAAVIRGDTEGAAQLAASTQDGTAYRLALRVCRQDASYRAAYKRRPPPIASAASGFEMQEPPAPGPLPSACAALSLERLELLEPDDAWPWLARLNDSSARGDDEGVTLALHQIAQRRRLTPSTRALSATVAEVVGAEPTANEAFALMTAVGMDMASGLDGSLLSIGKSCSPAALRDANRRQQCEQIARRMPGMVAEAVDAAVLYSLEERLGLPHSKEAFSHEELGRAMEVAAKESMSWVEEPSCANISSMGRHVVALARGGELAAMRVWLEASRASAPR</sequence>